<keyword evidence="1" id="KW-0663">Pyridoxal phosphate</keyword>
<dbReference type="Pfam" id="PF00266">
    <property type="entry name" value="Aminotran_5"/>
    <property type="match status" value="1"/>
</dbReference>
<dbReference type="InterPro" id="IPR015424">
    <property type="entry name" value="PyrdxlP-dep_Trfase"/>
</dbReference>
<feature type="domain" description="Aminotransferase class V" evidence="2">
    <location>
        <begin position="25"/>
        <end position="232"/>
    </location>
</feature>
<gene>
    <name evidence="3" type="ORF">S01H1_45675</name>
</gene>
<reference evidence="3" key="1">
    <citation type="journal article" date="2014" name="Front. Microbiol.">
        <title>High frequency of phylogenetically diverse reductive dehalogenase-homologous genes in deep subseafloor sedimentary metagenomes.</title>
        <authorList>
            <person name="Kawai M."/>
            <person name="Futagami T."/>
            <person name="Toyoda A."/>
            <person name="Takaki Y."/>
            <person name="Nishi S."/>
            <person name="Hori S."/>
            <person name="Arai W."/>
            <person name="Tsubouchi T."/>
            <person name="Morono Y."/>
            <person name="Uchiyama I."/>
            <person name="Ito T."/>
            <person name="Fujiyama A."/>
            <person name="Inagaki F."/>
            <person name="Takami H."/>
        </authorList>
    </citation>
    <scope>NUCLEOTIDE SEQUENCE</scope>
    <source>
        <strain evidence="3">Expedition CK06-06</strain>
    </source>
</reference>
<dbReference type="PANTHER" id="PTHR43092">
    <property type="entry name" value="L-CYSTEINE DESULFHYDRASE"/>
    <property type="match status" value="1"/>
</dbReference>
<protein>
    <recommendedName>
        <fullName evidence="2">Aminotransferase class V domain-containing protein</fullName>
    </recommendedName>
</protein>
<dbReference type="InterPro" id="IPR000192">
    <property type="entry name" value="Aminotrans_V_dom"/>
</dbReference>
<feature type="non-terminal residue" evidence="3">
    <location>
        <position position="264"/>
    </location>
</feature>
<evidence type="ECO:0000256" key="1">
    <source>
        <dbReference type="ARBA" id="ARBA00022898"/>
    </source>
</evidence>
<name>X0UNL2_9ZZZZ</name>
<comment type="caution">
    <text evidence="3">The sequence shown here is derived from an EMBL/GenBank/DDBJ whole genome shotgun (WGS) entry which is preliminary data.</text>
</comment>
<dbReference type="PANTHER" id="PTHR43092:SF2">
    <property type="entry name" value="HERCYNYLCYSTEINE SULFOXIDE LYASE"/>
    <property type="match status" value="1"/>
</dbReference>
<dbReference type="InterPro" id="IPR015421">
    <property type="entry name" value="PyrdxlP-dep_Trfase_major"/>
</dbReference>
<sequence>EFLLDPKVIYLNHGSFGACPRPVFEEYQRWQRELERQPMVFLARRALDLMAEARGALADFLSCQKDEVVYFPNPTTAINMVARSLKLKPGDEILTTDHEYGAMDSTWRFIGNQTGAHYLRQPIPLPVTSAETFIETFWAGVTDHTRVIFVSHITSPTALRFPVEAICRRARQACILCIVDGAHAPGHIPLDLTDLGADLYTGACHKWLCAPKGSAFLYARREVQDLLQPLVVSWGWESEKPSDSRFIDHHQWQGTRDLSAFLSV</sequence>
<feature type="non-terminal residue" evidence="3">
    <location>
        <position position="1"/>
    </location>
</feature>
<dbReference type="SUPFAM" id="SSF53383">
    <property type="entry name" value="PLP-dependent transferases"/>
    <property type="match status" value="1"/>
</dbReference>
<evidence type="ECO:0000313" key="3">
    <source>
        <dbReference type="EMBL" id="GAG01893.1"/>
    </source>
</evidence>
<dbReference type="EMBL" id="BARS01029204">
    <property type="protein sequence ID" value="GAG01893.1"/>
    <property type="molecule type" value="Genomic_DNA"/>
</dbReference>
<dbReference type="AlphaFoldDB" id="X0UNL2"/>
<dbReference type="Gene3D" id="3.40.640.10">
    <property type="entry name" value="Type I PLP-dependent aspartate aminotransferase-like (Major domain)"/>
    <property type="match status" value="1"/>
</dbReference>
<accession>X0UNL2</accession>
<proteinExistence type="predicted"/>
<evidence type="ECO:0000259" key="2">
    <source>
        <dbReference type="Pfam" id="PF00266"/>
    </source>
</evidence>
<organism evidence="3">
    <name type="scientific">marine sediment metagenome</name>
    <dbReference type="NCBI Taxonomy" id="412755"/>
    <lineage>
        <taxon>unclassified sequences</taxon>
        <taxon>metagenomes</taxon>
        <taxon>ecological metagenomes</taxon>
    </lineage>
</organism>